<dbReference type="Gene3D" id="3.40.50.300">
    <property type="entry name" value="P-loop containing nucleotide triphosphate hydrolases"/>
    <property type="match status" value="1"/>
</dbReference>
<dbReference type="Gene3D" id="3.30.450.380">
    <property type="match status" value="1"/>
</dbReference>
<dbReference type="EMBL" id="CP063982">
    <property type="protein sequence ID" value="UOD51623.1"/>
    <property type="molecule type" value="Genomic_DNA"/>
</dbReference>
<dbReference type="CDD" id="cd00060">
    <property type="entry name" value="FHA"/>
    <property type="match status" value="1"/>
</dbReference>
<dbReference type="Pfam" id="PF00498">
    <property type="entry name" value="FHA"/>
    <property type="match status" value="1"/>
</dbReference>
<dbReference type="PROSITE" id="PS50006">
    <property type="entry name" value="FHA_DOMAIN"/>
    <property type="match status" value="1"/>
</dbReference>
<dbReference type="InterPro" id="IPR050921">
    <property type="entry name" value="T4SS_GSP_E_ATPase"/>
</dbReference>
<gene>
    <name evidence="3" type="primary">tadA</name>
    <name evidence="3" type="ORF">DHf2319_08010</name>
</gene>
<name>A0ABY4ANK9_9BURK</name>
<proteinExistence type="inferred from homology"/>
<accession>A0ABY4ANK9</accession>
<dbReference type="CDD" id="cd01130">
    <property type="entry name" value="VirB11-like_ATPase"/>
    <property type="match status" value="1"/>
</dbReference>
<comment type="similarity">
    <text evidence="1">Belongs to the GSP E family.</text>
</comment>
<evidence type="ECO:0000259" key="2">
    <source>
        <dbReference type="PROSITE" id="PS50006"/>
    </source>
</evidence>
<evidence type="ECO:0000313" key="3">
    <source>
        <dbReference type="EMBL" id="UOD51623.1"/>
    </source>
</evidence>
<evidence type="ECO:0000313" key="4">
    <source>
        <dbReference type="Proteomes" id="UP000831607"/>
    </source>
</evidence>
<dbReference type="Pfam" id="PF00437">
    <property type="entry name" value="T2SSE"/>
    <property type="match status" value="1"/>
</dbReference>
<dbReference type="Proteomes" id="UP000831607">
    <property type="component" value="Chromosome"/>
</dbReference>
<keyword evidence="4" id="KW-1185">Reference proteome</keyword>
<dbReference type="PANTHER" id="PTHR30486">
    <property type="entry name" value="TWITCHING MOTILITY PROTEIN PILT"/>
    <property type="match status" value="1"/>
</dbReference>
<dbReference type="InterPro" id="IPR001482">
    <property type="entry name" value="T2SS/T4SS_dom"/>
</dbReference>
<evidence type="ECO:0000256" key="1">
    <source>
        <dbReference type="ARBA" id="ARBA00006611"/>
    </source>
</evidence>
<feature type="domain" description="FHA" evidence="2">
    <location>
        <begin position="22"/>
        <end position="71"/>
    </location>
</feature>
<dbReference type="Gene3D" id="2.60.200.20">
    <property type="match status" value="1"/>
</dbReference>
<reference evidence="3 4" key="1">
    <citation type="submission" date="2020-11" db="EMBL/GenBank/DDBJ databases">
        <title>Algicoccus daihaiensis sp.nov., isolated from Daihai Lake in Inner Mongolia.</title>
        <authorList>
            <person name="Kai J."/>
        </authorList>
    </citation>
    <scope>NUCLEOTIDE SEQUENCE [LARGE SCALE GENOMIC DNA]</scope>
    <source>
        <strain evidence="4">f23</strain>
    </source>
</reference>
<protein>
    <submittedName>
        <fullName evidence="3">Flp pilus assembly complex ATPase component TadA</fullName>
    </submittedName>
</protein>
<dbReference type="SUPFAM" id="SSF52540">
    <property type="entry name" value="P-loop containing nucleoside triphosphate hydrolases"/>
    <property type="match status" value="1"/>
</dbReference>
<dbReference type="InterPro" id="IPR027417">
    <property type="entry name" value="P-loop_NTPase"/>
</dbReference>
<dbReference type="InterPro" id="IPR000253">
    <property type="entry name" value="FHA_dom"/>
</dbReference>
<dbReference type="PANTHER" id="PTHR30486:SF15">
    <property type="entry name" value="TYPE II_IV SECRETION SYSTEM ATPASE"/>
    <property type="match status" value="1"/>
</dbReference>
<dbReference type="SUPFAM" id="SSF49879">
    <property type="entry name" value="SMAD/FHA domain"/>
    <property type="match status" value="1"/>
</dbReference>
<organism evidence="3 4">
    <name type="scientific">Orrella daihaiensis</name>
    <dbReference type="NCBI Taxonomy" id="2782176"/>
    <lineage>
        <taxon>Bacteria</taxon>
        <taxon>Pseudomonadati</taxon>
        <taxon>Pseudomonadota</taxon>
        <taxon>Betaproteobacteria</taxon>
        <taxon>Burkholderiales</taxon>
        <taxon>Alcaligenaceae</taxon>
        <taxon>Orrella</taxon>
    </lineage>
</organism>
<dbReference type="InterPro" id="IPR008984">
    <property type="entry name" value="SMAD_FHA_dom_sf"/>
</dbReference>
<sequence>MLSVDIRYEDGREQALEVAVPAVIGKDAECEIRLAHWRVGRTQARVSRLGEFLQIEDLGSLLGMRVNGLRCAQHFPLLATDDVTIGPCRLRFRWVQPIRQEQAFGSMQSDGTKIDLQQSTDTVAPEIRSELHAELIALLDVRKLDLNNLPEQVLKSKAQEILREILARDSRGLSVAQQEQAIDAVVSDVAGLGVLQPLIEDPSVSEIMVNRHDQIYVEREGGLKRHSVHFVNDAAVRTVIERIVYPLGRRIDDASPMVDARLADGSRVNAVISPIALHGACLTIRKFPTKRLELADLVRLGSMTQELGHFLSVSVQQRLNILISGGTGSGKTTLLNILGSQIPHHQRVITIEDAAELQIGHPHVVSLESRPRNVEGNGEVTIRDLVRNALRMRPDRIVVGECRGAEAIDMLAAMNTGHDGSLTTLHANSPRDALSRLETMVLMAGKELPLLAIRDQIARAIQLVVQQTRLPDGRRMVTAVDEITGLESGQIQLQPLVRLDQVQGCCLPQGLPPTFLQSWRMSVTSGELCKVEQWFARSGALN</sequence>